<feature type="region of interest" description="Disordered" evidence="1">
    <location>
        <begin position="806"/>
        <end position="830"/>
    </location>
</feature>
<feature type="compositionally biased region" description="Polar residues" evidence="1">
    <location>
        <begin position="1040"/>
        <end position="1055"/>
    </location>
</feature>
<feature type="compositionally biased region" description="Polar residues" evidence="1">
    <location>
        <begin position="810"/>
        <end position="820"/>
    </location>
</feature>
<organism evidence="3 4">
    <name type="scientific">Naganishia liquefaciens</name>
    <dbReference type="NCBI Taxonomy" id="104408"/>
    <lineage>
        <taxon>Eukaryota</taxon>
        <taxon>Fungi</taxon>
        <taxon>Dikarya</taxon>
        <taxon>Basidiomycota</taxon>
        <taxon>Agaricomycotina</taxon>
        <taxon>Tremellomycetes</taxon>
        <taxon>Filobasidiales</taxon>
        <taxon>Filobasidiaceae</taxon>
        <taxon>Naganishia</taxon>
    </lineage>
</organism>
<dbReference type="EMBL" id="BLZA01000023">
    <property type="protein sequence ID" value="GHJ87618.1"/>
    <property type="molecule type" value="Genomic_DNA"/>
</dbReference>
<feature type="region of interest" description="Disordered" evidence="1">
    <location>
        <begin position="191"/>
        <end position="236"/>
    </location>
</feature>
<feature type="region of interest" description="Disordered" evidence="1">
    <location>
        <begin position="934"/>
        <end position="961"/>
    </location>
</feature>
<dbReference type="Pfam" id="PF11001">
    <property type="entry name" value="AFUB_07903_YDR124W_hel"/>
    <property type="match status" value="1"/>
</dbReference>
<dbReference type="InterPro" id="IPR021264">
    <property type="entry name" value="AFUB_079030/YDR124W-like"/>
</dbReference>
<sequence length="1195" mass="129884">MPRIPVRTEPYTSSTRQHRHFKSKRDLILRTLGKSSYINGSQFVIAWISAKGEVETYASELLQNNVDDVLDLDMLRQLAVQVREGADRKREQLEEIQRKRREEGGLLDEQGRIMDEWADMEPAEKASHLLRSAKTAKAGKLAAEKAARLGEDGVTPQTLSAVGKGKQHMLRPPLTPLRFVAQDAAGDATMVAEDDVEEDEDEDEVEGDEDSEEEAEVEVEAENQSLEQLKTETSVDTAMDPTVSLEIDPTRCIAESIFKPKKEDQVDEQGDITLVDAETPALLAKSGIPSASTYKAQSNSDSSRHDVSVAATNNARQVQVTMTGSPLSMRTNPKSGDSGKRFMLASATPSRPTTALVTNGFITPSVAANGQTTGILAPTPTSGRTAGLMNNVLEGSVGIQSKIMLGKTRSADKSNMPPLSGHMRTSSHASALAKSHPGTPTTPSVQTRSIRIREVDLVDWYAERFESLQQETCRLVVKNWIKVVEPKKQSKFPYNRGDDCRPGWWPENIRHREPDHLQKPERTQILISLIRSSLVPISKLELSTAESTAYITQPRMRTLRDIYKVAKEDERRRVAGDVSDLVVNVPASPPARLTTVARMTILDEMSQRMKEEETGQGAGQRVERKVEEISKRQDLASPFDIIPSATLSTINVVRHQKAGSIGESVFLGAGAIKKRKLDELTQANKENIGPDGEVSSRVARRQKSAKTPMAAASTSVQKLPRPQSTGGLRNGKQPGKALQNDLMIANGIPHARVPSAAGIVSPVDHPFTSRPWSAAGTRTLPNNDITWIADTPTNQRQQRLQQIDGGGITRSGSRNSTVSAPQAIPSKFSQYPPQPDFAAMNSNYRSGIPTSGLSAMGGMDFYVTDINGQPRLLPPNTIPVHGGGRNAMSIPHGTSAMPGSQYNLYEVQHGMSPFSAAPQQGSLMVYDHPPPFLRTNSTHSVASVDSHQSHRPTGAPHLPQQAYTYPASQFPQLPFQYKHMEPTVSAGTPVLDMTQSFKSGADRMMPYANGLSSTNDENAPGATHILGLSEHSSVMRRTATESSSATGSRPTTSYAGQLSMTMSMPLSTSAKANLRTAAGFEARLTGLDEPEIDESRSTGATSSRASHRSKGAEMTLVGALEDDEGIATGINGPTLSTSTTAMAHGDDDQRTPAAPIVLEPIHHVRELSEMETAEREFVKFSDSSDRDAFWTNDAM</sequence>
<feature type="compositionally biased region" description="Polar residues" evidence="1">
    <location>
        <begin position="934"/>
        <end position="946"/>
    </location>
</feature>
<feature type="region of interest" description="Disordered" evidence="1">
    <location>
        <begin position="683"/>
        <end position="734"/>
    </location>
</feature>
<dbReference type="Proteomes" id="UP000620104">
    <property type="component" value="Unassembled WGS sequence"/>
</dbReference>
<reference evidence="3" key="1">
    <citation type="submission" date="2020-07" db="EMBL/GenBank/DDBJ databases">
        <title>Draft Genome Sequence of a Deep-Sea Yeast, Naganishia (Cryptococcus) liquefaciens strain N6.</title>
        <authorList>
            <person name="Han Y.W."/>
            <person name="Kajitani R."/>
            <person name="Morimoto H."/>
            <person name="Parhat M."/>
            <person name="Tsubouchi H."/>
            <person name="Bakenova O."/>
            <person name="Ogata M."/>
            <person name="Argunhan B."/>
            <person name="Aoki R."/>
            <person name="Kajiwara S."/>
            <person name="Itoh T."/>
            <person name="Iwasaki H."/>
        </authorList>
    </citation>
    <scope>NUCLEOTIDE SEQUENCE</scope>
    <source>
        <strain evidence="3">N6</strain>
    </source>
</reference>
<name>A0A8H3TVE6_9TREE</name>
<evidence type="ECO:0000259" key="2">
    <source>
        <dbReference type="Pfam" id="PF11001"/>
    </source>
</evidence>
<dbReference type="InterPro" id="IPR047092">
    <property type="entry name" value="AFUB_07903/YDR124W-like_hel"/>
</dbReference>
<feature type="compositionally biased region" description="Polar residues" evidence="1">
    <location>
        <begin position="438"/>
        <end position="447"/>
    </location>
</feature>
<evidence type="ECO:0000313" key="4">
    <source>
        <dbReference type="Proteomes" id="UP000620104"/>
    </source>
</evidence>
<protein>
    <recommendedName>
        <fullName evidence="2">Subtelomeric hrmA-associated cluster protein AFUB-079030/YDR124W-like helical bundle domain-containing protein</fullName>
    </recommendedName>
</protein>
<feature type="compositionally biased region" description="Polar residues" evidence="1">
    <location>
        <begin position="223"/>
        <end position="236"/>
    </location>
</feature>
<dbReference type="OrthoDB" id="5338458at2759"/>
<proteinExistence type="predicted"/>
<feature type="region of interest" description="Disordered" evidence="1">
    <location>
        <begin position="1086"/>
        <end position="1111"/>
    </location>
</feature>
<comment type="caution">
    <text evidence="3">The sequence shown here is derived from an EMBL/GenBank/DDBJ whole genome shotgun (WGS) entry which is preliminary data.</text>
</comment>
<feature type="compositionally biased region" description="Acidic residues" evidence="1">
    <location>
        <begin position="192"/>
        <end position="221"/>
    </location>
</feature>
<accession>A0A8H3TVE6</accession>
<feature type="compositionally biased region" description="Polar residues" evidence="1">
    <location>
        <begin position="712"/>
        <end position="727"/>
    </location>
</feature>
<evidence type="ECO:0000256" key="1">
    <source>
        <dbReference type="SAM" id="MobiDB-lite"/>
    </source>
</evidence>
<feature type="domain" description="Subtelomeric hrmA-associated cluster protein AFUB-079030/YDR124W-like helical bundle" evidence="2">
    <location>
        <begin position="457"/>
        <end position="567"/>
    </location>
</feature>
<evidence type="ECO:0000313" key="3">
    <source>
        <dbReference type="EMBL" id="GHJ87618.1"/>
    </source>
</evidence>
<keyword evidence="4" id="KW-1185">Reference proteome</keyword>
<gene>
    <name evidence="3" type="ORF">NliqN6_4020</name>
</gene>
<dbReference type="PANTHER" id="PTHR36102:SF1">
    <property type="entry name" value="YDR124W-LIKE HELICAL BUNDLE DOMAIN-CONTAINING PROTEIN"/>
    <property type="match status" value="1"/>
</dbReference>
<dbReference type="PANTHER" id="PTHR36102">
    <property type="entry name" value="CHROMOSOME 10, WHOLE GENOME SHOTGUN SEQUENCE"/>
    <property type="match status" value="1"/>
</dbReference>
<feature type="region of interest" description="Disordered" evidence="1">
    <location>
        <begin position="1034"/>
        <end position="1055"/>
    </location>
</feature>
<feature type="region of interest" description="Disordered" evidence="1">
    <location>
        <begin position="410"/>
        <end position="447"/>
    </location>
</feature>
<dbReference type="AlphaFoldDB" id="A0A8H3TVE6"/>